<keyword evidence="4" id="KW-0521">NADP</keyword>
<dbReference type="EMBL" id="MU157853">
    <property type="protein sequence ID" value="KAF9528422.1"/>
    <property type="molecule type" value="Genomic_DNA"/>
</dbReference>
<keyword evidence="2" id="KW-0285">Flavoprotein</keyword>
<feature type="region of interest" description="Disordered" evidence="6">
    <location>
        <begin position="1"/>
        <end position="24"/>
    </location>
</feature>
<protein>
    <recommendedName>
        <fullName evidence="7">NADH:flavin oxidoreductase/NADH oxidase N-terminal domain-containing protein</fullName>
    </recommendedName>
</protein>
<evidence type="ECO:0000256" key="4">
    <source>
        <dbReference type="ARBA" id="ARBA00022857"/>
    </source>
</evidence>
<name>A0A9P6JPE3_9AGAR</name>
<evidence type="ECO:0000256" key="1">
    <source>
        <dbReference type="ARBA" id="ARBA00001917"/>
    </source>
</evidence>
<dbReference type="Proteomes" id="UP000807306">
    <property type="component" value="Unassembled WGS sequence"/>
</dbReference>
<dbReference type="AlphaFoldDB" id="A0A9P6JPE3"/>
<dbReference type="GO" id="GO:0050661">
    <property type="term" value="F:NADP binding"/>
    <property type="evidence" value="ECO:0007669"/>
    <property type="project" value="InterPro"/>
</dbReference>
<keyword evidence="9" id="KW-1185">Reference proteome</keyword>
<dbReference type="PANTHER" id="PTHR43303:SF4">
    <property type="entry name" value="NADPH DEHYDROGENASE C23G7.10C-RELATED"/>
    <property type="match status" value="1"/>
</dbReference>
<keyword evidence="5" id="KW-0560">Oxidoreductase</keyword>
<evidence type="ECO:0000256" key="2">
    <source>
        <dbReference type="ARBA" id="ARBA00022630"/>
    </source>
</evidence>
<proteinExistence type="predicted"/>
<keyword evidence="3" id="KW-0288">FMN</keyword>
<evidence type="ECO:0000259" key="7">
    <source>
        <dbReference type="Pfam" id="PF00724"/>
    </source>
</evidence>
<evidence type="ECO:0000256" key="6">
    <source>
        <dbReference type="SAM" id="MobiDB-lite"/>
    </source>
</evidence>
<dbReference type="PANTHER" id="PTHR43303">
    <property type="entry name" value="NADPH DEHYDROGENASE C23G7.10C-RELATED"/>
    <property type="match status" value="1"/>
</dbReference>
<dbReference type="OrthoDB" id="72788at2759"/>
<accession>A0A9P6JPE3</accession>
<dbReference type="InterPro" id="IPR013785">
    <property type="entry name" value="Aldolase_TIM"/>
</dbReference>
<feature type="domain" description="NADH:flavin oxidoreductase/NADH oxidase N-terminal" evidence="7">
    <location>
        <begin position="30"/>
        <end position="377"/>
    </location>
</feature>
<dbReference type="CDD" id="cd02932">
    <property type="entry name" value="OYE_YqiM_FMN"/>
    <property type="match status" value="1"/>
</dbReference>
<dbReference type="GO" id="GO:0003959">
    <property type="term" value="F:NADPH dehydrogenase activity"/>
    <property type="evidence" value="ECO:0007669"/>
    <property type="project" value="InterPro"/>
</dbReference>
<evidence type="ECO:0000313" key="8">
    <source>
        <dbReference type="EMBL" id="KAF9528422.1"/>
    </source>
</evidence>
<comment type="cofactor">
    <cofactor evidence="1">
        <name>FMN</name>
        <dbReference type="ChEBI" id="CHEBI:58210"/>
    </cofactor>
</comment>
<sequence length="410" mass="44221">MSVSLQTSYKQETPAGTAAMPQPGAKPLPKLFQPLRIRGVEFQNRIFVAPMCQYSAEDGIISPWHLAHLGGIFTRGPGLTILEATAVIPEGRVTPHDVGLWSDEHIAPLKTIVDFAHSQKQNIGIQLAHAGRKASTTPPWLSGSTIASKEKGGWPDNVWAPSPIPFNEEYPSPHELTLQGIQAAVTAFAVAAKRAVVAGFDVIEVHSAHGYLLSSFLSPTSNHRSDKYGGSFENRIRLLIEVVDAIRAVIPTTMPVFVRISGTEWLEEVAPTEPSWRSEDTARLAPILADHSVDLLDISAGGNSSRQAVRSGPGYQVPFARAAKKAVGSRMLVSAVGGLHDSQYAESVLESGDADIILVGRQFQKNPGLVWNIADDLDVQVHWANQIRWGFAGRGTRGLGTSSNSETVKL</sequence>
<dbReference type="SUPFAM" id="SSF51395">
    <property type="entry name" value="FMN-linked oxidoreductases"/>
    <property type="match status" value="1"/>
</dbReference>
<evidence type="ECO:0000256" key="5">
    <source>
        <dbReference type="ARBA" id="ARBA00023002"/>
    </source>
</evidence>
<evidence type="ECO:0000256" key="3">
    <source>
        <dbReference type="ARBA" id="ARBA00022643"/>
    </source>
</evidence>
<evidence type="ECO:0000313" key="9">
    <source>
        <dbReference type="Proteomes" id="UP000807306"/>
    </source>
</evidence>
<comment type="caution">
    <text evidence="8">The sequence shown here is derived from an EMBL/GenBank/DDBJ whole genome shotgun (WGS) entry which is preliminary data.</text>
</comment>
<reference evidence="8" key="1">
    <citation type="submission" date="2020-11" db="EMBL/GenBank/DDBJ databases">
        <authorList>
            <consortium name="DOE Joint Genome Institute"/>
            <person name="Ahrendt S."/>
            <person name="Riley R."/>
            <person name="Andreopoulos W."/>
            <person name="Labutti K."/>
            <person name="Pangilinan J."/>
            <person name="Ruiz-Duenas F.J."/>
            <person name="Barrasa J.M."/>
            <person name="Sanchez-Garcia M."/>
            <person name="Camarero S."/>
            <person name="Miyauchi S."/>
            <person name="Serrano A."/>
            <person name="Linde D."/>
            <person name="Babiker R."/>
            <person name="Drula E."/>
            <person name="Ayuso-Fernandez I."/>
            <person name="Pacheco R."/>
            <person name="Padilla G."/>
            <person name="Ferreira P."/>
            <person name="Barriuso J."/>
            <person name="Kellner H."/>
            <person name="Castanera R."/>
            <person name="Alfaro M."/>
            <person name="Ramirez L."/>
            <person name="Pisabarro A.G."/>
            <person name="Kuo A."/>
            <person name="Tritt A."/>
            <person name="Lipzen A."/>
            <person name="He G."/>
            <person name="Yan M."/>
            <person name="Ng V."/>
            <person name="Cullen D."/>
            <person name="Martin F."/>
            <person name="Rosso M.-N."/>
            <person name="Henrissat B."/>
            <person name="Hibbett D."/>
            <person name="Martinez A.T."/>
            <person name="Grigoriev I.V."/>
        </authorList>
    </citation>
    <scope>NUCLEOTIDE SEQUENCE</scope>
    <source>
        <strain evidence="8">CBS 506.95</strain>
    </source>
</reference>
<dbReference type="Gene3D" id="3.20.20.70">
    <property type="entry name" value="Aldolase class I"/>
    <property type="match status" value="1"/>
</dbReference>
<organism evidence="8 9">
    <name type="scientific">Crepidotus variabilis</name>
    <dbReference type="NCBI Taxonomy" id="179855"/>
    <lineage>
        <taxon>Eukaryota</taxon>
        <taxon>Fungi</taxon>
        <taxon>Dikarya</taxon>
        <taxon>Basidiomycota</taxon>
        <taxon>Agaricomycotina</taxon>
        <taxon>Agaricomycetes</taxon>
        <taxon>Agaricomycetidae</taxon>
        <taxon>Agaricales</taxon>
        <taxon>Agaricineae</taxon>
        <taxon>Crepidotaceae</taxon>
        <taxon>Crepidotus</taxon>
    </lineage>
</organism>
<feature type="compositionally biased region" description="Polar residues" evidence="6">
    <location>
        <begin position="1"/>
        <end position="11"/>
    </location>
</feature>
<dbReference type="GO" id="GO:0010181">
    <property type="term" value="F:FMN binding"/>
    <property type="evidence" value="ECO:0007669"/>
    <property type="project" value="InterPro"/>
</dbReference>
<dbReference type="InterPro" id="IPR001155">
    <property type="entry name" value="OxRdtase_FMN_N"/>
</dbReference>
<gene>
    <name evidence="8" type="ORF">CPB83DRAFT_791794</name>
</gene>
<dbReference type="Pfam" id="PF00724">
    <property type="entry name" value="Oxidored_FMN"/>
    <property type="match status" value="1"/>
</dbReference>
<dbReference type="InterPro" id="IPR044152">
    <property type="entry name" value="YqjM-like"/>
</dbReference>